<dbReference type="EMBL" id="MN740587">
    <property type="protein sequence ID" value="QHU35339.1"/>
    <property type="molecule type" value="Genomic_DNA"/>
</dbReference>
<reference evidence="1" key="1">
    <citation type="journal article" date="2020" name="Nature">
        <title>Giant virus diversity and host interactions through global metagenomics.</title>
        <authorList>
            <person name="Schulz F."/>
            <person name="Roux S."/>
            <person name="Paez-Espino D."/>
            <person name="Jungbluth S."/>
            <person name="Walsh D.A."/>
            <person name="Denef V.J."/>
            <person name="McMahon K.D."/>
            <person name="Konstantinidis K.T."/>
            <person name="Eloe-Fadrosh E.A."/>
            <person name="Kyrpides N.C."/>
            <person name="Woyke T."/>
        </authorList>
    </citation>
    <scope>NUCLEOTIDE SEQUENCE</scope>
    <source>
        <strain evidence="1">GVMAG-S-1017745-26</strain>
    </source>
</reference>
<evidence type="ECO:0008006" key="2">
    <source>
        <dbReference type="Google" id="ProtNLM"/>
    </source>
</evidence>
<dbReference type="AlphaFoldDB" id="A0A6C0LX48"/>
<evidence type="ECO:0000313" key="1">
    <source>
        <dbReference type="EMBL" id="QHU35339.1"/>
    </source>
</evidence>
<dbReference type="InterPro" id="IPR036086">
    <property type="entry name" value="ParB/Sulfiredoxin_sf"/>
</dbReference>
<dbReference type="SUPFAM" id="SSF110849">
    <property type="entry name" value="ParB/Sulfiredoxin"/>
    <property type="match status" value="1"/>
</dbReference>
<organism evidence="1">
    <name type="scientific">viral metagenome</name>
    <dbReference type="NCBI Taxonomy" id="1070528"/>
    <lineage>
        <taxon>unclassified sequences</taxon>
        <taxon>metagenomes</taxon>
        <taxon>organismal metagenomes</taxon>
    </lineage>
</organism>
<dbReference type="Gene3D" id="3.90.1530.10">
    <property type="entry name" value="Conserved hypothetical protein from pyrococcus furiosus pfu- 392566-001, ParB domain"/>
    <property type="match status" value="1"/>
</dbReference>
<protein>
    <recommendedName>
        <fullName evidence="2">ParB/Sulfiredoxin domain-containing protein</fullName>
    </recommendedName>
</protein>
<accession>A0A6C0LX48</accession>
<sequence length="313" mass="37985">MSIKSNFSGFIWSPAKKFKDEILEHINKKFPVLHYYTYDFKNKEEFKNSVLDIYTTDDISPEKVENIKIKNMLNHSLSYTYFQFYIKEPKFRKKHKTNNNISTSVENIKKQIRQIYKSKVTNYIYDIIIHISDNFKQTKDIDIIMKKYEKHRKQEFVNLKYFLKCNFRNNVFNRADMLVRKHSIENYLKDEKFNFLMYKKMQKIRVNGDGNVYVNKFKNLIKSIKKNGFINSYPIIYSSNYQLTDGSHRLSIYFLFNKTFIPVYNDIKKSILKYKRLPSEYSINWFIKKNFTKNELSIIENEIKNLKKYLNLP</sequence>
<name>A0A6C0LX48_9ZZZZ</name>
<proteinExistence type="predicted"/>